<keyword evidence="6" id="KW-1185">Reference proteome</keyword>
<evidence type="ECO:0000313" key="5">
    <source>
        <dbReference type="EMBL" id="GAT52767.1"/>
    </source>
</evidence>
<feature type="domain" description="Methyltransferase" evidence="4">
    <location>
        <begin position="39"/>
        <end position="131"/>
    </location>
</feature>
<dbReference type="SUPFAM" id="SSF53335">
    <property type="entry name" value="S-adenosyl-L-methionine-dependent methyltransferases"/>
    <property type="match status" value="1"/>
</dbReference>
<reference evidence="5" key="1">
    <citation type="submission" date="2014-09" db="EMBL/GenBank/DDBJ databases">
        <title>Genome sequence of the luminous mushroom Mycena chlorophos for searching fungal bioluminescence genes.</title>
        <authorList>
            <person name="Tanaka Y."/>
            <person name="Kasuga D."/>
            <person name="Oba Y."/>
            <person name="Hase S."/>
            <person name="Sato K."/>
            <person name="Oba Y."/>
            <person name="Sakakibara Y."/>
        </authorList>
    </citation>
    <scope>NUCLEOTIDE SEQUENCE</scope>
</reference>
<evidence type="ECO:0000256" key="1">
    <source>
        <dbReference type="ARBA" id="ARBA00022603"/>
    </source>
</evidence>
<protein>
    <submittedName>
        <fullName evidence="5">S-adenosyl-L-methionine-dependent methyltransferase</fullName>
    </submittedName>
</protein>
<dbReference type="Gene3D" id="3.40.50.150">
    <property type="entry name" value="Vaccinia Virus protein VP39"/>
    <property type="match status" value="1"/>
</dbReference>
<proteinExistence type="predicted"/>
<sequence length="267" mass="29741">MPADDPEQQRLDRQHRLFKDLLNGRILLAPVNLKEGDAVLETGTGTGAWLVDLASSVDPSVQMVGVDIEPRLFPVEAPKNISFHMNTVLNLPAEWTNKFTLVHQRLLMVALRTAEWPQALSEMHRVLRPGGWVQIAESSTWPVDAYPGRPSMEKLVALMRALLEERDIFVDCGRNMPTLLKDAGFVDVQQELPIQKLGKWAGESGVAMKENVVNVFGGLKTPILRAGGYGIVASEAEYDALVQKVDLEWDSVPGTVLQYYVCWARKL</sequence>
<dbReference type="PANTHER" id="PTHR43591:SF24">
    <property type="entry name" value="2-METHOXY-6-POLYPRENYL-1,4-BENZOQUINOL METHYLASE, MITOCHONDRIAL"/>
    <property type="match status" value="1"/>
</dbReference>
<evidence type="ECO:0000256" key="3">
    <source>
        <dbReference type="ARBA" id="ARBA00022691"/>
    </source>
</evidence>
<dbReference type="GO" id="GO:0008168">
    <property type="term" value="F:methyltransferase activity"/>
    <property type="evidence" value="ECO:0007669"/>
    <property type="project" value="UniProtKB-KW"/>
</dbReference>
<dbReference type="PROSITE" id="PS01184">
    <property type="entry name" value="UBIE_2"/>
    <property type="match status" value="1"/>
</dbReference>
<dbReference type="CDD" id="cd02440">
    <property type="entry name" value="AdoMet_MTases"/>
    <property type="match status" value="1"/>
</dbReference>
<dbReference type="InterPro" id="IPR029063">
    <property type="entry name" value="SAM-dependent_MTases_sf"/>
</dbReference>
<dbReference type="EMBL" id="DF847922">
    <property type="protein sequence ID" value="GAT52767.1"/>
    <property type="molecule type" value="Genomic_DNA"/>
</dbReference>
<dbReference type="GO" id="GO:0032259">
    <property type="term" value="P:methylation"/>
    <property type="evidence" value="ECO:0007669"/>
    <property type="project" value="UniProtKB-KW"/>
</dbReference>
<dbReference type="InterPro" id="IPR023576">
    <property type="entry name" value="UbiE/COQ5_MeTrFase_CS"/>
</dbReference>
<keyword evidence="1 5" id="KW-0489">Methyltransferase</keyword>
<evidence type="ECO:0000256" key="2">
    <source>
        <dbReference type="ARBA" id="ARBA00022679"/>
    </source>
</evidence>
<keyword evidence="2" id="KW-0808">Transferase</keyword>
<name>A0ABQ0LP11_MYCCL</name>
<evidence type="ECO:0000259" key="4">
    <source>
        <dbReference type="Pfam" id="PF13649"/>
    </source>
</evidence>
<evidence type="ECO:0000313" key="6">
    <source>
        <dbReference type="Proteomes" id="UP000815677"/>
    </source>
</evidence>
<dbReference type="Proteomes" id="UP000815677">
    <property type="component" value="Unassembled WGS sequence"/>
</dbReference>
<keyword evidence="3" id="KW-0949">S-adenosyl-L-methionine</keyword>
<accession>A0ABQ0LP11</accession>
<organism evidence="5 6">
    <name type="scientific">Mycena chlorophos</name>
    <name type="common">Agaric fungus</name>
    <name type="synonym">Agaricus chlorophos</name>
    <dbReference type="NCBI Taxonomy" id="658473"/>
    <lineage>
        <taxon>Eukaryota</taxon>
        <taxon>Fungi</taxon>
        <taxon>Dikarya</taxon>
        <taxon>Basidiomycota</taxon>
        <taxon>Agaricomycotina</taxon>
        <taxon>Agaricomycetes</taxon>
        <taxon>Agaricomycetidae</taxon>
        <taxon>Agaricales</taxon>
        <taxon>Marasmiineae</taxon>
        <taxon>Mycenaceae</taxon>
        <taxon>Mycena</taxon>
    </lineage>
</organism>
<dbReference type="Pfam" id="PF13649">
    <property type="entry name" value="Methyltransf_25"/>
    <property type="match status" value="1"/>
</dbReference>
<dbReference type="PANTHER" id="PTHR43591">
    <property type="entry name" value="METHYLTRANSFERASE"/>
    <property type="match status" value="1"/>
</dbReference>
<gene>
    <name evidence="5" type="ORF">MCHLO_09786</name>
</gene>
<dbReference type="InterPro" id="IPR041698">
    <property type="entry name" value="Methyltransf_25"/>
</dbReference>